<keyword evidence="3" id="KW-0560">Oxidoreductase</keyword>
<gene>
    <name evidence="6" type="ORF">CC80DRAFT_566391</name>
</gene>
<dbReference type="AlphaFoldDB" id="A0A6A5TR28"/>
<dbReference type="InterPro" id="IPR002938">
    <property type="entry name" value="FAD-bd"/>
</dbReference>
<evidence type="ECO:0000313" key="6">
    <source>
        <dbReference type="EMBL" id="KAF1955081.1"/>
    </source>
</evidence>
<dbReference type="InterPro" id="IPR050641">
    <property type="entry name" value="RIFMO-like"/>
</dbReference>
<accession>A0A6A5TR28</accession>
<feature type="domain" description="FAD-binding" evidence="5">
    <location>
        <begin position="28"/>
        <end position="112"/>
    </location>
</feature>
<dbReference type="PANTHER" id="PTHR43004:SF21">
    <property type="entry name" value="FAD-BINDING DOMAIN-CONTAINING PROTEIN-RELATED"/>
    <property type="match status" value="1"/>
</dbReference>
<dbReference type="Pfam" id="PF01494">
    <property type="entry name" value="FAD_binding_3"/>
    <property type="match status" value="1"/>
</dbReference>
<evidence type="ECO:0000313" key="7">
    <source>
        <dbReference type="Proteomes" id="UP000800035"/>
    </source>
</evidence>
<dbReference type="InterPro" id="IPR036188">
    <property type="entry name" value="FAD/NAD-bd_sf"/>
</dbReference>
<keyword evidence="7" id="KW-1185">Reference proteome</keyword>
<dbReference type="SUPFAM" id="SSF51905">
    <property type="entry name" value="FAD/NAD(P)-binding domain"/>
    <property type="match status" value="1"/>
</dbReference>
<evidence type="ECO:0000259" key="5">
    <source>
        <dbReference type="Pfam" id="PF01494"/>
    </source>
</evidence>
<dbReference type="Gene3D" id="3.40.30.120">
    <property type="match status" value="1"/>
</dbReference>
<organism evidence="6 7">
    <name type="scientific">Byssothecium circinans</name>
    <dbReference type="NCBI Taxonomy" id="147558"/>
    <lineage>
        <taxon>Eukaryota</taxon>
        <taxon>Fungi</taxon>
        <taxon>Dikarya</taxon>
        <taxon>Ascomycota</taxon>
        <taxon>Pezizomycotina</taxon>
        <taxon>Dothideomycetes</taxon>
        <taxon>Pleosporomycetidae</taxon>
        <taxon>Pleosporales</taxon>
        <taxon>Massarineae</taxon>
        <taxon>Massarinaceae</taxon>
        <taxon>Byssothecium</taxon>
    </lineage>
</organism>
<dbReference type="Gene3D" id="3.30.9.10">
    <property type="entry name" value="D-Amino Acid Oxidase, subunit A, domain 2"/>
    <property type="match status" value="1"/>
</dbReference>
<keyword evidence="1" id="KW-0285">Flavoprotein</keyword>
<feature type="region of interest" description="Disordered" evidence="4">
    <location>
        <begin position="305"/>
        <end position="326"/>
    </location>
</feature>
<feature type="non-terminal residue" evidence="6">
    <location>
        <position position="1"/>
    </location>
</feature>
<dbReference type="PANTHER" id="PTHR43004">
    <property type="entry name" value="TRK SYSTEM POTASSIUM UPTAKE PROTEIN"/>
    <property type="match status" value="1"/>
</dbReference>
<sequence>DTSAISSEEAVYKVLGGLNGKYEIKIDEILVRSTWRPSIAVARTWASPDHRVFIAGDAAHQNVPTGGYGMNMGIADAYDLGWKLAATMQYGGRGLLESYEAERRPVALRSVEYSGVHLKAHSDVAQIFERGELHPVDMPTEEGEALRRRVHEHYQEHDGENKDFGVEMGQIYESSVLQRPETGEAKPAWRASQYTPSTWPGSRAPHLFLLDGSAIFDHFGKDWSLVTFTDKAADDRFLLDAATSLSIPVKHVDLQGEEHAHRIWERDIVLVRPDEHVAWRANSVGSLEEAQNALRLVVGLQSAKAGTERRESKTKPPDMMFTATSGLTTQVRDYEMEKMGEFQR</sequence>
<keyword evidence="2" id="KW-0274">FAD</keyword>
<evidence type="ECO:0000256" key="3">
    <source>
        <dbReference type="ARBA" id="ARBA00023002"/>
    </source>
</evidence>
<evidence type="ECO:0000256" key="4">
    <source>
        <dbReference type="SAM" id="MobiDB-lite"/>
    </source>
</evidence>
<dbReference type="GO" id="GO:0016709">
    <property type="term" value="F:oxidoreductase activity, acting on paired donors, with incorporation or reduction of molecular oxygen, NAD(P)H as one donor, and incorporation of one atom of oxygen"/>
    <property type="evidence" value="ECO:0007669"/>
    <property type="project" value="UniProtKB-ARBA"/>
</dbReference>
<dbReference type="PRINTS" id="PR00420">
    <property type="entry name" value="RNGMNOXGNASE"/>
</dbReference>
<dbReference type="EMBL" id="ML976996">
    <property type="protein sequence ID" value="KAF1955081.1"/>
    <property type="molecule type" value="Genomic_DNA"/>
</dbReference>
<evidence type="ECO:0000256" key="1">
    <source>
        <dbReference type="ARBA" id="ARBA00022630"/>
    </source>
</evidence>
<proteinExistence type="predicted"/>
<dbReference type="Pfam" id="PF21274">
    <property type="entry name" value="Rng_hyd_C"/>
    <property type="match status" value="1"/>
</dbReference>
<dbReference type="GO" id="GO:0071949">
    <property type="term" value="F:FAD binding"/>
    <property type="evidence" value="ECO:0007669"/>
    <property type="project" value="InterPro"/>
</dbReference>
<dbReference type="Gene3D" id="3.50.50.60">
    <property type="entry name" value="FAD/NAD(P)-binding domain"/>
    <property type="match status" value="1"/>
</dbReference>
<protein>
    <recommendedName>
        <fullName evidence="5">FAD-binding domain-containing protein</fullName>
    </recommendedName>
</protein>
<reference evidence="6" key="1">
    <citation type="journal article" date="2020" name="Stud. Mycol.">
        <title>101 Dothideomycetes genomes: a test case for predicting lifestyles and emergence of pathogens.</title>
        <authorList>
            <person name="Haridas S."/>
            <person name="Albert R."/>
            <person name="Binder M."/>
            <person name="Bloem J."/>
            <person name="Labutti K."/>
            <person name="Salamov A."/>
            <person name="Andreopoulos B."/>
            <person name="Baker S."/>
            <person name="Barry K."/>
            <person name="Bills G."/>
            <person name="Bluhm B."/>
            <person name="Cannon C."/>
            <person name="Castanera R."/>
            <person name="Culley D."/>
            <person name="Daum C."/>
            <person name="Ezra D."/>
            <person name="Gonzalez J."/>
            <person name="Henrissat B."/>
            <person name="Kuo A."/>
            <person name="Liang C."/>
            <person name="Lipzen A."/>
            <person name="Lutzoni F."/>
            <person name="Magnuson J."/>
            <person name="Mondo S."/>
            <person name="Nolan M."/>
            <person name="Ohm R."/>
            <person name="Pangilinan J."/>
            <person name="Park H.-J."/>
            <person name="Ramirez L."/>
            <person name="Alfaro M."/>
            <person name="Sun H."/>
            <person name="Tritt A."/>
            <person name="Yoshinaga Y."/>
            <person name="Zwiers L.-H."/>
            <person name="Turgeon B."/>
            <person name="Goodwin S."/>
            <person name="Spatafora J."/>
            <person name="Crous P."/>
            <person name="Grigoriev I."/>
        </authorList>
    </citation>
    <scope>NUCLEOTIDE SEQUENCE</scope>
    <source>
        <strain evidence="6">CBS 675.92</strain>
    </source>
</reference>
<name>A0A6A5TR28_9PLEO</name>
<feature type="compositionally biased region" description="Basic and acidic residues" evidence="4">
    <location>
        <begin position="306"/>
        <end position="316"/>
    </location>
</feature>
<dbReference type="OrthoDB" id="2096480at2759"/>
<dbReference type="Proteomes" id="UP000800035">
    <property type="component" value="Unassembled WGS sequence"/>
</dbReference>
<evidence type="ECO:0000256" key="2">
    <source>
        <dbReference type="ARBA" id="ARBA00022827"/>
    </source>
</evidence>